<reference evidence="3" key="3">
    <citation type="journal article" date="2017" name="Plant Physiol. Biochem.">
        <title>Differential oxidative and antioxidative response of duckweed Lemna minor toward plant growth promoting/inhibiting bacteria.</title>
        <authorList>
            <person name="Ishizawa H."/>
            <person name="Kuroda M."/>
            <person name="Morikawa M."/>
            <person name="Ike M."/>
        </authorList>
    </citation>
    <scope>NUCLEOTIDE SEQUENCE [LARGE SCALE GENOMIC DNA]</scope>
    <source>
        <strain evidence="3">H3</strain>
    </source>
</reference>
<proteinExistence type="predicted"/>
<feature type="transmembrane region" description="Helical" evidence="1">
    <location>
        <begin position="75"/>
        <end position="96"/>
    </location>
</feature>
<evidence type="ECO:0000313" key="2">
    <source>
        <dbReference type="EMBL" id="BBF84763.1"/>
    </source>
</evidence>
<dbReference type="EMBL" id="AP018823">
    <property type="protein sequence ID" value="BBF84763.1"/>
    <property type="molecule type" value="Genomic_DNA"/>
</dbReference>
<organism evidence="2 3">
    <name type="scientific">Aquitalea magnusonii</name>
    <dbReference type="NCBI Taxonomy" id="332411"/>
    <lineage>
        <taxon>Bacteria</taxon>
        <taxon>Pseudomonadati</taxon>
        <taxon>Pseudomonadota</taxon>
        <taxon>Betaproteobacteria</taxon>
        <taxon>Neisseriales</taxon>
        <taxon>Chromobacteriaceae</taxon>
        <taxon>Aquitalea</taxon>
    </lineage>
</organism>
<keyword evidence="3" id="KW-1185">Reference proteome</keyword>
<evidence type="ECO:0000256" key="1">
    <source>
        <dbReference type="SAM" id="Phobius"/>
    </source>
</evidence>
<sequence>MRNDFIFLAGVLLVPVRAVFILILALLCSAVKLGELQLDVPFFQRFIDMLIYGLVGVLVRKSLNVDLQNMVWSDFWFIAVNKLLASVCSAGVFAIFFSDTWNLFFDVLVLRVLGWPVVSLPLLVGFIYCVQMDWREYRQQIPV</sequence>
<gene>
    <name evidence="2" type="ORF">DLM_1138</name>
</gene>
<dbReference type="Proteomes" id="UP000198290">
    <property type="component" value="Chromosome"/>
</dbReference>
<accession>A0A3G9GD86</accession>
<keyword evidence="1" id="KW-0812">Transmembrane</keyword>
<reference evidence="3" key="1">
    <citation type="journal article" date="2017" name="Biotechnol. Biofuels">
        <title>Evaluation of environmental bacterial communities as a factor affecting the growth of duckweed Lemna minor.</title>
        <authorList>
            <person name="Ishizawa H."/>
            <person name="Kuroda M."/>
            <person name="Morikawa M."/>
            <person name="Ike M."/>
        </authorList>
    </citation>
    <scope>NUCLEOTIDE SEQUENCE [LARGE SCALE GENOMIC DNA]</scope>
    <source>
        <strain evidence="3">H3</strain>
    </source>
</reference>
<reference evidence="2 3" key="2">
    <citation type="journal article" date="2017" name="Genome Announc.">
        <title>Draft genome sequence of Aquitalea magnusonii strain H3, a plant growth-promoting bacterium of duckweed Lemna minor.</title>
        <authorList>
            <person name="Ishizawa H."/>
            <person name="Kuroda M."/>
            <person name="Ike M."/>
        </authorList>
    </citation>
    <scope>NUCLEOTIDE SEQUENCE [LARGE SCALE GENOMIC DNA]</scope>
    <source>
        <strain evidence="2 3">H3</strain>
    </source>
</reference>
<protein>
    <recommendedName>
        <fullName evidence="4">Integral membrane protein</fullName>
    </recommendedName>
</protein>
<name>A0A3G9GD86_9NEIS</name>
<dbReference type="AlphaFoldDB" id="A0A3G9GD86"/>
<feature type="transmembrane region" description="Helical" evidence="1">
    <location>
        <begin position="108"/>
        <end position="130"/>
    </location>
</feature>
<evidence type="ECO:0000313" key="3">
    <source>
        <dbReference type="Proteomes" id="UP000198290"/>
    </source>
</evidence>
<evidence type="ECO:0008006" key="4">
    <source>
        <dbReference type="Google" id="ProtNLM"/>
    </source>
</evidence>
<feature type="transmembrane region" description="Helical" evidence="1">
    <location>
        <begin position="42"/>
        <end position="63"/>
    </location>
</feature>
<keyword evidence="1" id="KW-0472">Membrane</keyword>
<keyword evidence="1" id="KW-1133">Transmembrane helix</keyword>
<dbReference type="KEGG" id="amah:DLM_1138"/>